<organism evidence="3 4">
    <name type="scientific">Flavobacterium gilvum</name>
    <dbReference type="NCBI Taxonomy" id="1492737"/>
    <lineage>
        <taxon>Bacteria</taxon>
        <taxon>Pseudomonadati</taxon>
        <taxon>Bacteroidota</taxon>
        <taxon>Flavobacteriia</taxon>
        <taxon>Flavobacteriales</taxon>
        <taxon>Flavobacteriaceae</taxon>
        <taxon>Flavobacterium</taxon>
    </lineage>
</organism>
<evidence type="ECO:0000259" key="2">
    <source>
        <dbReference type="Pfam" id="PF03544"/>
    </source>
</evidence>
<accession>A0AAC9N3B3</accession>
<dbReference type="Pfam" id="PF03544">
    <property type="entry name" value="TonB_C"/>
    <property type="match status" value="1"/>
</dbReference>
<dbReference type="GO" id="GO:0055085">
    <property type="term" value="P:transmembrane transport"/>
    <property type="evidence" value="ECO:0007669"/>
    <property type="project" value="InterPro"/>
</dbReference>
<protein>
    <recommendedName>
        <fullName evidence="2">TonB C-terminal domain-containing protein</fullName>
    </recommendedName>
</protein>
<proteinExistence type="predicted"/>
<dbReference type="RefSeq" id="WP_051877871.1">
    <property type="nucleotide sequence ID" value="NZ_CP017479.1"/>
</dbReference>
<feature type="chain" id="PRO_5042111994" description="TonB C-terminal domain-containing protein" evidence="1">
    <location>
        <begin position="26"/>
        <end position="144"/>
    </location>
</feature>
<name>A0AAC9N3B3_9FLAO</name>
<evidence type="ECO:0000313" key="3">
    <source>
        <dbReference type="EMBL" id="AOW08485.1"/>
    </source>
</evidence>
<evidence type="ECO:0000313" key="4">
    <source>
        <dbReference type="Proteomes" id="UP000175968"/>
    </source>
</evidence>
<feature type="signal peptide" evidence="1">
    <location>
        <begin position="1"/>
        <end position="25"/>
    </location>
</feature>
<dbReference type="SUPFAM" id="SSF74653">
    <property type="entry name" value="TolA/TonB C-terminal domain"/>
    <property type="match status" value="1"/>
</dbReference>
<sequence>MSFRICSIGAVPLLLLLIFSTKAIAQEESKKNDVIEKEIFPTWDIDARPEFPGSIESFNLFVVSNFKMPPEAVKNKVKGKIYMSFIVEKDGSLSGFKVIRDIGYGTGEEAIRVLKLSPKWIPGSNKGVIVRTIFYTPIPTQVVE</sequence>
<keyword evidence="1" id="KW-0732">Signal</keyword>
<dbReference type="KEGG" id="fgl:EM308_02665"/>
<feature type="domain" description="TonB C-terminal" evidence="2">
    <location>
        <begin position="69"/>
        <end position="138"/>
    </location>
</feature>
<evidence type="ECO:0000256" key="1">
    <source>
        <dbReference type="SAM" id="SignalP"/>
    </source>
</evidence>
<reference evidence="3 4" key="1">
    <citation type="submission" date="2016-10" db="EMBL/GenBank/DDBJ databases">
        <title>Flavobacterium gilvum sp. nov., isolated from stream water.</title>
        <authorList>
            <person name="Shin S.-K."/>
            <person name="Cho Y.-J."/>
            <person name="Yi H."/>
        </authorList>
    </citation>
    <scope>NUCLEOTIDE SEQUENCE [LARGE SCALE GENOMIC DNA]</scope>
    <source>
        <strain evidence="3 4">EM1308</strain>
    </source>
</reference>
<keyword evidence="4" id="KW-1185">Reference proteome</keyword>
<dbReference type="Proteomes" id="UP000175968">
    <property type="component" value="Chromosome"/>
</dbReference>
<dbReference type="AlphaFoldDB" id="A0AAC9N3B3"/>
<gene>
    <name evidence="3" type="ORF">EM308_02665</name>
</gene>
<dbReference type="EMBL" id="CP017479">
    <property type="protein sequence ID" value="AOW08485.1"/>
    <property type="molecule type" value="Genomic_DNA"/>
</dbReference>
<dbReference type="Gene3D" id="3.30.1150.10">
    <property type="match status" value="1"/>
</dbReference>
<dbReference type="InterPro" id="IPR037682">
    <property type="entry name" value="TonB_C"/>
</dbReference>